<dbReference type="STRING" id="201973.SAMN04488025_12414"/>
<accession>A0A1I2QIM3</accession>
<gene>
    <name evidence="8" type="ORF">SAMN04488025_12414</name>
</gene>
<dbReference type="Proteomes" id="UP000198661">
    <property type="component" value="Unassembled WGS sequence"/>
</dbReference>
<proteinExistence type="inferred from homology"/>
<evidence type="ECO:0000256" key="1">
    <source>
        <dbReference type="ARBA" id="ARBA00010688"/>
    </source>
</evidence>
<dbReference type="InterPro" id="IPR002173">
    <property type="entry name" value="Carboh/pur_kinase_PfkB_CS"/>
</dbReference>
<dbReference type="InterPro" id="IPR011611">
    <property type="entry name" value="PfkB_dom"/>
</dbReference>
<evidence type="ECO:0000259" key="7">
    <source>
        <dbReference type="Pfam" id="PF00294"/>
    </source>
</evidence>
<name>A0A1I2QIM3_9BACL</name>
<dbReference type="EMBL" id="FOOK01000024">
    <property type="protein sequence ID" value="SFG27820.1"/>
    <property type="molecule type" value="Genomic_DNA"/>
</dbReference>
<dbReference type="OrthoDB" id="9813569at2"/>
<organism evidence="8 9">
    <name type="scientific">Planifilum fulgidum</name>
    <dbReference type="NCBI Taxonomy" id="201973"/>
    <lineage>
        <taxon>Bacteria</taxon>
        <taxon>Bacillati</taxon>
        <taxon>Bacillota</taxon>
        <taxon>Bacilli</taxon>
        <taxon>Bacillales</taxon>
        <taxon>Thermoactinomycetaceae</taxon>
        <taxon>Planifilum</taxon>
    </lineage>
</organism>
<evidence type="ECO:0000256" key="3">
    <source>
        <dbReference type="ARBA" id="ARBA00022741"/>
    </source>
</evidence>
<evidence type="ECO:0000256" key="2">
    <source>
        <dbReference type="ARBA" id="ARBA00022679"/>
    </source>
</evidence>
<keyword evidence="2 6" id="KW-0808">Transferase</keyword>
<sequence>MGKGVLTLGEALVDMIPLDKDQQTYQKCPGGAPANVAVGVARLGAPAAFVGKVGRDILGNFLIETLRGYGVETAYLTQTDQARTGLVFVELDSAGERFFEFYIDPSADRFLRKEDVEAVPLHRYHILHVGSISLIGEPSRTATLEAVRRAKARGVTVSFDPNIRMNLWGDRKRAHESIAAMMDQADVAKVSEDELAFLEGEGTPEAAVAFRRKYRLKALLVTLGAKGCWVVNGEGLRHVPAFPAEVVDTTGAGDAFVSGFLYRLSLSGADPSSYSLDELEHFAAFAAVSGGLAVSAKGAMTALPTLEEVEKHFAAWRR</sequence>
<dbReference type="GO" id="GO:0005524">
    <property type="term" value="F:ATP binding"/>
    <property type="evidence" value="ECO:0007669"/>
    <property type="project" value="UniProtKB-KW"/>
</dbReference>
<dbReference type="InterPro" id="IPR002139">
    <property type="entry name" value="Ribo/fructo_kinase"/>
</dbReference>
<dbReference type="PRINTS" id="PR00990">
    <property type="entry name" value="RIBOKINASE"/>
</dbReference>
<evidence type="ECO:0000256" key="5">
    <source>
        <dbReference type="ARBA" id="ARBA00022840"/>
    </source>
</evidence>
<evidence type="ECO:0000256" key="6">
    <source>
        <dbReference type="RuleBase" id="RU003704"/>
    </source>
</evidence>
<dbReference type="InterPro" id="IPR050306">
    <property type="entry name" value="PfkB_Carbo_kinase"/>
</dbReference>
<dbReference type="PROSITE" id="PS00584">
    <property type="entry name" value="PFKB_KINASES_2"/>
    <property type="match status" value="1"/>
</dbReference>
<reference evidence="9" key="1">
    <citation type="submission" date="2016-10" db="EMBL/GenBank/DDBJ databases">
        <authorList>
            <person name="Varghese N."/>
            <person name="Submissions S."/>
        </authorList>
    </citation>
    <scope>NUCLEOTIDE SEQUENCE [LARGE SCALE GENOMIC DNA]</scope>
    <source>
        <strain evidence="9">DSM 44945</strain>
    </source>
</reference>
<evidence type="ECO:0000256" key="4">
    <source>
        <dbReference type="ARBA" id="ARBA00022777"/>
    </source>
</evidence>
<evidence type="ECO:0000313" key="8">
    <source>
        <dbReference type="EMBL" id="SFG27820.1"/>
    </source>
</evidence>
<dbReference type="Pfam" id="PF00294">
    <property type="entry name" value="PfkB"/>
    <property type="match status" value="1"/>
</dbReference>
<dbReference type="Gene3D" id="3.40.1190.20">
    <property type="match status" value="1"/>
</dbReference>
<dbReference type="RefSeq" id="WP_092039560.1">
    <property type="nucleotide sequence ID" value="NZ_FOOK01000024.1"/>
</dbReference>
<comment type="similarity">
    <text evidence="1 6">Belongs to the carbohydrate kinase PfkB family.</text>
</comment>
<dbReference type="NCBIfam" id="NF006957">
    <property type="entry name" value="PRK09434.1"/>
    <property type="match status" value="1"/>
</dbReference>
<feature type="domain" description="Carbohydrate kinase PfkB" evidence="7">
    <location>
        <begin position="5"/>
        <end position="305"/>
    </location>
</feature>
<keyword evidence="3" id="KW-0547">Nucleotide-binding</keyword>
<keyword evidence="4 6" id="KW-0418">Kinase</keyword>
<dbReference type="CDD" id="cd01167">
    <property type="entry name" value="bac_FRK"/>
    <property type="match status" value="1"/>
</dbReference>
<dbReference type="SUPFAM" id="SSF53613">
    <property type="entry name" value="Ribokinase-like"/>
    <property type="match status" value="1"/>
</dbReference>
<keyword evidence="9" id="KW-1185">Reference proteome</keyword>
<dbReference type="GO" id="GO:0006000">
    <property type="term" value="P:fructose metabolic process"/>
    <property type="evidence" value="ECO:0007669"/>
    <property type="project" value="UniProtKB-ARBA"/>
</dbReference>
<dbReference type="PANTHER" id="PTHR43085:SF1">
    <property type="entry name" value="PSEUDOURIDINE KINASE-RELATED"/>
    <property type="match status" value="1"/>
</dbReference>
<dbReference type="PANTHER" id="PTHR43085">
    <property type="entry name" value="HEXOKINASE FAMILY MEMBER"/>
    <property type="match status" value="1"/>
</dbReference>
<dbReference type="AlphaFoldDB" id="A0A1I2QIM3"/>
<evidence type="ECO:0000313" key="9">
    <source>
        <dbReference type="Proteomes" id="UP000198661"/>
    </source>
</evidence>
<protein>
    <submittedName>
        <fullName evidence="8">Fructokinase</fullName>
    </submittedName>
</protein>
<dbReference type="InterPro" id="IPR029056">
    <property type="entry name" value="Ribokinase-like"/>
</dbReference>
<keyword evidence="5" id="KW-0067">ATP-binding</keyword>
<dbReference type="GO" id="GO:0008865">
    <property type="term" value="F:fructokinase activity"/>
    <property type="evidence" value="ECO:0007669"/>
    <property type="project" value="UniProtKB-ARBA"/>
</dbReference>
<dbReference type="PROSITE" id="PS00583">
    <property type="entry name" value="PFKB_KINASES_1"/>
    <property type="match status" value="1"/>
</dbReference>